<keyword evidence="2" id="KW-1185">Reference proteome</keyword>
<dbReference type="AlphaFoldDB" id="A0A9N9H8P7"/>
<gene>
    <name evidence="1" type="ORF">FMOSSE_LOCUS12244</name>
</gene>
<feature type="non-terminal residue" evidence="1">
    <location>
        <position position="1"/>
    </location>
</feature>
<sequence length="44" mass="5075">NGQWDKLKILDKDDISGFSSEELEFNSISYGLQAYQEYRAACKL</sequence>
<evidence type="ECO:0000313" key="1">
    <source>
        <dbReference type="EMBL" id="CAG8667503.1"/>
    </source>
</evidence>
<comment type="caution">
    <text evidence="1">The sequence shown here is derived from an EMBL/GenBank/DDBJ whole genome shotgun (WGS) entry which is preliminary data.</text>
</comment>
<reference evidence="1" key="1">
    <citation type="submission" date="2021-06" db="EMBL/GenBank/DDBJ databases">
        <authorList>
            <person name="Kallberg Y."/>
            <person name="Tangrot J."/>
            <person name="Rosling A."/>
        </authorList>
    </citation>
    <scope>NUCLEOTIDE SEQUENCE</scope>
    <source>
        <strain evidence="1">87-6 pot B 2015</strain>
    </source>
</reference>
<evidence type="ECO:0000313" key="2">
    <source>
        <dbReference type="Proteomes" id="UP000789375"/>
    </source>
</evidence>
<organism evidence="1 2">
    <name type="scientific">Funneliformis mosseae</name>
    <name type="common">Endomycorrhizal fungus</name>
    <name type="synonym">Glomus mosseae</name>
    <dbReference type="NCBI Taxonomy" id="27381"/>
    <lineage>
        <taxon>Eukaryota</taxon>
        <taxon>Fungi</taxon>
        <taxon>Fungi incertae sedis</taxon>
        <taxon>Mucoromycota</taxon>
        <taxon>Glomeromycotina</taxon>
        <taxon>Glomeromycetes</taxon>
        <taxon>Glomerales</taxon>
        <taxon>Glomeraceae</taxon>
        <taxon>Funneliformis</taxon>
    </lineage>
</organism>
<protein>
    <submittedName>
        <fullName evidence="1">10923_t:CDS:1</fullName>
    </submittedName>
</protein>
<dbReference type="Proteomes" id="UP000789375">
    <property type="component" value="Unassembled WGS sequence"/>
</dbReference>
<dbReference type="EMBL" id="CAJVPP010005588">
    <property type="protein sequence ID" value="CAG8667503.1"/>
    <property type="molecule type" value="Genomic_DNA"/>
</dbReference>
<proteinExistence type="predicted"/>
<accession>A0A9N9H8P7</accession>
<name>A0A9N9H8P7_FUNMO</name>